<gene>
    <name evidence="2" type="ORF">EAH89_16925</name>
</gene>
<dbReference type="Pfam" id="PF04341">
    <property type="entry name" value="DUF485"/>
    <property type="match status" value="1"/>
</dbReference>
<comment type="caution">
    <text evidence="2">The sequence shown here is derived from an EMBL/GenBank/DDBJ whole genome shotgun (WGS) entry which is preliminary data.</text>
</comment>
<dbReference type="PANTHER" id="PTHR38598">
    <property type="entry name" value="INNER MEMBRANE PROTEIN YJCH"/>
    <property type="match status" value="1"/>
</dbReference>
<dbReference type="GO" id="GO:0005886">
    <property type="term" value="C:plasma membrane"/>
    <property type="evidence" value="ECO:0007669"/>
    <property type="project" value="TreeGrafter"/>
</dbReference>
<keyword evidence="1" id="KW-0472">Membrane</keyword>
<dbReference type="PANTHER" id="PTHR38598:SF1">
    <property type="entry name" value="INNER MEMBRANE PROTEIN YJCH"/>
    <property type="match status" value="1"/>
</dbReference>
<organism evidence="2 3">
    <name type="scientific">Muricoccus nepalensis</name>
    <dbReference type="NCBI Taxonomy" id="1854500"/>
    <lineage>
        <taxon>Bacteria</taxon>
        <taxon>Pseudomonadati</taxon>
        <taxon>Pseudomonadota</taxon>
        <taxon>Alphaproteobacteria</taxon>
        <taxon>Acetobacterales</taxon>
        <taxon>Roseomonadaceae</taxon>
        <taxon>Muricoccus</taxon>
    </lineage>
</organism>
<dbReference type="InterPro" id="IPR007436">
    <property type="entry name" value="DUF485"/>
</dbReference>
<evidence type="ECO:0000256" key="1">
    <source>
        <dbReference type="SAM" id="Phobius"/>
    </source>
</evidence>
<dbReference type="InterPro" id="IPR052959">
    <property type="entry name" value="Inner_membrane_assoc"/>
</dbReference>
<dbReference type="RefSeq" id="WP_140884906.1">
    <property type="nucleotide sequence ID" value="NZ_RCZP01000017.1"/>
</dbReference>
<dbReference type="AlphaFoldDB" id="A0A502FUX8"/>
<feature type="transmembrane region" description="Helical" evidence="1">
    <location>
        <begin position="64"/>
        <end position="88"/>
    </location>
</feature>
<proteinExistence type="predicted"/>
<keyword evidence="3" id="KW-1185">Reference proteome</keyword>
<evidence type="ECO:0000313" key="2">
    <source>
        <dbReference type="EMBL" id="TPG53427.1"/>
    </source>
</evidence>
<reference evidence="2 3" key="1">
    <citation type="journal article" date="2019" name="Environ. Microbiol.">
        <title>Species interactions and distinct microbial communities in high Arctic permafrost affected cryosols are associated with the CH4 and CO2 gas fluxes.</title>
        <authorList>
            <person name="Altshuler I."/>
            <person name="Hamel J."/>
            <person name="Turney S."/>
            <person name="Magnuson E."/>
            <person name="Levesque R."/>
            <person name="Greer C."/>
            <person name="Whyte L.G."/>
        </authorList>
    </citation>
    <scope>NUCLEOTIDE SEQUENCE [LARGE SCALE GENOMIC DNA]</scope>
    <source>
        <strain evidence="2 3">S9.3B</strain>
    </source>
</reference>
<dbReference type="OrthoDB" id="5297034at2"/>
<keyword evidence="1" id="KW-1133">Transmembrane helix</keyword>
<feature type="transmembrane region" description="Helical" evidence="1">
    <location>
        <begin position="29"/>
        <end position="52"/>
    </location>
</feature>
<name>A0A502FUX8_9PROT</name>
<protein>
    <submittedName>
        <fullName evidence="2">DUF485 domain-containing protein</fullName>
    </submittedName>
</protein>
<dbReference type="EMBL" id="RCZP01000017">
    <property type="protein sequence ID" value="TPG53427.1"/>
    <property type="molecule type" value="Genomic_DNA"/>
</dbReference>
<keyword evidence="1" id="KW-0812">Transmembrane</keyword>
<accession>A0A502FUX8</accession>
<dbReference type="Proteomes" id="UP000317078">
    <property type="component" value="Unassembled WGS sequence"/>
</dbReference>
<evidence type="ECO:0000313" key="3">
    <source>
        <dbReference type="Proteomes" id="UP000317078"/>
    </source>
</evidence>
<sequence length="111" mass="12334">MLDVQRLNPWHERVLGNLKFQQLVRERSGFAWTLSAVMLLVYCGFILLVAFAKNTMATRIGTGVTSVGIVIGLAVIVTAFLLTGLYVARANTQFDKLTEGLKRDFDEGSNR</sequence>